<feature type="compositionally biased region" description="Basic residues" evidence="4">
    <location>
        <begin position="87"/>
        <end position="97"/>
    </location>
</feature>
<organism evidence="7 8">
    <name type="scientific">Stylonychia lemnae</name>
    <name type="common">Ciliate</name>
    <dbReference type="NCBI Taxonomy" id="5949"/>
    <lineage>
        <taxon>Eukaryota</taxon>
        <taxon>Sar</taxon>
        <taxon>Alveolata</taxon>
        <taxon>Ciliophora</taxon>
        <taxon>Intramacronucleata</taxon>
        <taxon>Spirotrichea</taxon>
        <taxon>Stichotrichia</taxon>
        <taxon>Sporadotrichida</taxon>
        <taxon>Oxytrichidae</taxon>
        <taxon>Stylonychinae</taxon>
        <taxon>Stylonychia</taxon>
    </lineage>
</organism>
<keyword evidence="3" id="KW-0539">Nucleus</keyword>
<dbReference type="InterPro" id="IPR009057">
    <property type="entry name" value="Homeodomain-like_sf"/>
</dbReference>
<dbReference type="InterPro" id="IPR001005">
    <property type="entry name" value="SANT/Myb"/>
</dbReference>
<feature type="region of interest" description="Disordered" evidence="4">
    <location>
        <begin position="74"/>
        <end position="112"/>
    </location>
</feature>
<evidence type="ECO:0000259" key="5">
    <source>
        <dbReference type="PROSITE" id="PS50090"/>
    </source>
</evidence>
<reference evidence="7 8" key="1">
    <citation type="submission" date="2014-06" db="EMBL/GenBank/DDBJ databases">
        <authorList>
            <person name="Swart Estienne"/>
        </authorList>
    </citation>
    <scope>NUCLEOTIDE SEQUENCE [LARGE SCALE GENOMIC DNA]</scope>
    <source>
        <strain evidence="7 8">130c</strain>
    </source>
</reference>
<dbReference type="Pfam" id="PF00249">
    <property type="entry name" value="Myb_DNA-binding"/>
    <property type="match status" value="1"/>
</dbReference>
<dbReference type="GO" id="GO:0003677">
    <property type="term" value="F:DNA binding"/>
    <property type="evidence" value="ECO:0007669"/>
    <property type="project" value="UniProtKB-KW"/>
</dbReference>
<keyword evidence="8" id="KW-1185">Reference proteome</keyword>
<evidence type="ECO:0000256" key="1">
    <source>
        <dbReference type="ARBA" id="ARBA00023015"/>
    </source>
</evidence>
<keyword evidence="2" id="KW-0804">Transcription</keyword>
<evidence type="ECO:0000313" key="8">
    <source>
        <dbReference type="Proteomes" id="UP000039865"/>
    </source>
</evidence>
<keyword evidence="1" id="KW-0805">Transcription regulation</keyword>
<dbReference type="OrthoDB" id="342406at2759"/>
<dbReference type="PANTHER" id="PTHR12802">
    <property type="entry name" value="SWI/SNF COMPLEX-RELATED"/>
    <property type="match status" value="1"/>
</dbReference>
<evidence type="ECO:0000259" key="6">
    <source>
        <dbReference type="PROSITE" id="PS51294"/>
    </source>
</evidence>
<dbReference type="Gene3D" id="1.10.10.60">
    <property type="entry name" value="Homeodomain-like"/>
    <property type="match status" value="1"/>
</dbReference>
<gene>
    <name evidence="7" type="primary">Contig4547.g4853</name>
    <name evidence="7" type="ORF">STYLEM_16418</name>
</gene>
<dbReference type="Proteomes" id="UP000039865">
    <property type="component" value="Unassembled WGS sequence"/>
</dbReference>
<dbReference type="InParanoid" id="A0A078AY04"/>
<dbReference type="InterPro" id="IPR006447">
    <property type="entry name" value="Myb_dom_plants"/>
</dbReference>
<dbReference type="InterPro" id="IPR017930">
    <property type="entry name" value="Myb_dom"/>
</dbReference>
<feature type="domain" description="Myb-like" evidence="5">
    <location>
        <begin position="107"/>
        <end position="157"/>
    </location>
</feature>
<protein>
    <submittedName>
        <fullName evidence="7">Myb-like dna-binding shaqkyf class family protein</fullName>
    </submittedName>
</protein>
<evidence type="ECO:0000256" key="2">
    <source>
        <dbReference type="ARBA" id="ARBA00023163"/>
    </source>
</evidence>
<dbReference type="CDD" id="cd00167">
    <property type="entry name" value="SANT"/>
    <property type="match status" value="1"/>
</dbReference>
<dbReference type="SUPFAM" id="SSF46689">
    <property type="entry name" value="Homeodomain-like"/>
    <property type="match status" value="1"/>
</dbReference>
<dbReference type="PROSITE" id="PS51294">
    <property type="entry name" value="HTH_MYB"/>
    <property type="match status" value="1"/>
</dbReference>
<keyword evidence="7" id="KW-0238">DNA-binding</keyword>
<feature type="compositionally biased region" description="Polar residues" evidence="4">
    <location>
        <begin position="74"/>
        <end position="84"/>
    </location>
</feature>
<feature type="domain" description="HTH myb-type" evidence="6">
    <location>
        <begin position="107"/>
        <end position="161"/>
    </location>
</feature>
<dbReference type="NCBIfam" id="TIGR01557">
    <property type="entry name" value="myb_SHAQKYF"/>
    <property type="match status" value="1"/>
</dbReference>
<dbReference type="SMART" id="SM00717">
    <property type="entry name" value="SANT"/>
    <property type="match status" value="1"/>
</dbReference>
<name>A0A078AY04_STYLE</name>
<evidence type="ECO:0000313" key="7">
    <source>
        <dbReference type="EMBL" id="CDW87315.1"/>
    </source>
</evidence>
<proteinExistence type="predicted"/>
<dbReference type="EMBL" id="CCKQ01015503">
    <property type="protein sequence ID" value="CDW87315.1"/>
    <property type="molecule type" value="Genomic_DNA"/>
</dbReference>
<sequence length="671" mass="75698">MMANDLIDDERNHSNNVTYEVLIHPSNPQEESFEEEGSSVSRVQSKQLNGSKVDHSESNSKDLMIEHSHSVASNLIQLPNTSNLRKPISRAKDRKARKESIASSSAGDSRKNGRWSMMEHVRFLEALKNFGKNWKKVEEYVATRTSTQARSHAQKFFANIIKHNMTMEDFLESISHDTLNQLRKIAQKSSDKVGPNGEPAEEEMSEPEILKLLMMHMSKNHHEDELEAFGDPEFKMQNQLKIESSQTIAEQDSRLRSQSEFISVSSATRKASTMISTSSGIAGAASRRKRSAKIKTSQLEQATLAEVAGDQLQNGFQNSDILNQQQHSNHVIVSESQNVTYNHCHSDMNTIQDQQLIYGDNQLNGDQQQLQPFDDANFASTSLKAQQDLDLEHKSYFDNQTLCQESMFTPNSTLRNKRRALKNSSQFISFQNEFENLPSNYNYGTVFGDISINQPQTDIKIEDNEMLVQHHHQHHSDELNRNLLHSTELNRNLLLTQHALPQQQHSNMSLDLGITNSTSNYQNVTSSVLPFSHLAAIPNNNLPKGYLGDAFSHRQSRISQDMLASSALGHHINHSNNLNNNNQNVNPNGNSILIAQSTTLNTISNGTMHNEASINVRSRCGSLFDIDGFYKETNHHFDDQISVGGGLNSSHSKTPLYSHSLFIRKQFQYQS</sequence>
<evidence type="ECO:0000256" key="3">
    <source>
        <dbReference type="ARBA" id="ARBA00023242"/>
    </source>
</evidence>
<dbReference type="PROSITE" id="PS50090">
    <property type="entry name" value="MYB_LIKE"/>
    <property type="match status" value="1"/>
</dbReference>
<accession>A0A078AY04</accession>
<dbReference type="AlphaFoldDB" id="A0A078AY04"/>
<evidence type="ECO:0000256" key="4">
    <source>
        <dbReference type="SAM" id="MobiDB-lite"/>
    </source>
</evidence>
<feature type="region of interest" description="Disordered" evidence="4">
    <location>
        <begin position="26"/>
        <end position="59"/>
    </location>
</feature>